<evidence type="ECO:0000256" key="1">
    <source>
        <dbReference type="ARBA" id="ARBA00004477"/>
    </source>
</evidence>
<evidence type="ECO:0000256" key="9">
    <source>
        <dbReference type="ARBA" id="ARBA00023136"/>
    </source>
</evidence>
<evidence type="ECO:0000256" key="4">
    <source>
        <dbReference type="ARBA" id="ARBA00022679"/>
    </source>
</evidence>
<protein>
    <recommendedName>
        <fullName evidence="3">dolichol kinase</fullName>
        <ecNumber evidence="3">2.7.1.108</ecNumber>
    </recommendedName>
</protein>
<evidence type="ECO:0000256" key="5">
    <source>
        <dbReference type="ARBA" id="ARBA00022692"/>
    </source>
</evidence>
<keyword evidence="8 10" id="KW-1133">Transmembrane helix</keyword>
<evidence type="ECO:0000256" key="3">
    <source>
        <dbReference type="ARBA" id="ARBA00012132"/>
    </source>
</evidence>
<feature type="transmembrane region" description="Helical" evidence="10">
    <location>
        <begin position="309"/>
        <end position="329"/>
    </location>
</feature>
<dbReference type="EMBL" id="GITU01002513">
    <property type="protein sequence ID" value="MBC1171216.1"/>
    <property type="molecule type" value="Transcribed_RNA"/>
</dbReference>
<accession>A0A7G3AIU1</accession>
<dbReference type="VEuPathDB" id="VectorBase:LLONM1_008076"/>
<feature type="transmembrane region" description="Helical" evidence="10">
    <location>
        <begin position="395"/>
        <end position="423"/>
    </location>
</feature>
<feature type="transmembrane region" description="Helical" evidence="10">
    <location>
        <begin position="25"/>
        <end position="45"/>
    </location>
</feature>
<evidence type="ECO:0000256" key="2">
    <source>
        <dbReference type="ARBA" id="ARBA00010794"/>
    </source>
</evidence>
<feature type="transmembrane region" description="Helical" evidence="10">
    <location>
        <begin position="114"/>
        <end position="136"/>
    </location>
</feature>
<dbReference type="InterPro" id="IPR032974">
    <property type="entry name" value="Polypren_kinase"/>
</dbReference>
<keyword evidence="7" id="KW-0256">Endoplasmic reticulum</keyword>
<feature type="transmembrane region" description="Helical" evidence="10">
    <location>
        <begin position="244"/>
        <end position="262"/>
    </location>
</feature>
<dbReference type="GO" id="GO:0004168">
    <property type="term" value="F:dolichol kinase activity"/>
    <property type="evidence" value="ECO:0007669"/>
    <property type="project" value="UniProtKB-EC"/>
</dbReference>
<feature type="transmembrane region" description="Helical" evidence="10">
    <location>
        <begin position="213"/>
        <end position="232"/>
    </location>
</feature>
<dbReference type="EC" id="2.7.1.108" evidence="3"/>
<keyword evidence="11" id="KW-0732">Signal</keyword>
<keyword evidence="6 12" id="KW-0418">Kinase</keyword>
<evidence type="ECO:0000256" key="10">
    <source>
        <dbReference type="SAM" id="Phobius"/>
    </source>
</evidence>
<comment type="subcellular location">
    <subcellularLocation>
        <location evidence="1">Endoplasmic reticulum membrane</location>
        <topology evidence="1">Multi-pass membrane protein</topology>
    </subcellularLocation>
</comment>
<dbReference type="GO" id="GO:0005789">
    <property type="term" value="C:endoplasmic reticulum membrane"/>
    <property type="evidence" value="ECO:0007669"/>
    <property type="project" value="UniProtKB-SubCell"/>
</dbReference>
<keyword evidence="9 10" id="KW-0472">Membrane</keyword>
<evidence type="ECO:0000313" key="12">
    <source>
        <dbReference type="EMBL" id="MBC1171216.1"/>
    </source>
</evidence>
<keyword evidence="4" id="KW-0808">Transferase</keyword>
<feature type="transmembrane region" description="Helical" evidence="10">
    <location>
        <begin position="52"/>
        <end position="75"/>
    </location>
</feature>
<feature type="transmembrane region" description="Helical" evidence="10">
    <location>
        <begin position="175"/>
        <end position="193"/>
    </location>
</feature>
<dbReference type="PANTHER" id="PTHR13205">
    <property type="entry name" value="TRANSMEMBRANE PROTEIN 15-RELATED"/>
    <property type="match status" value="1"/>
</dbReference>
<name>A0A7G3AIU1_LUTLO</name>
<comment type="similarity">
    <text evidence="2">Belongs to the polyprenol kinase family.</text>
</comment>
<feature type="transmembrane region" description="Helical" evidence="10">
    <location>
        <begin position="341"/>
        <end position="364"/>
    </location>
</feature>
<feature type="transmembrane region" description="Helical" evidence="10">
    <location>
        <begin position="148"/>
        <end position="168"/>
    </location>
</feature>
<feature type="chain" id="PRO_5028850806" description="dolichol kinase" evidence="11">
    <location>
        <begin position="18"/>
        <end position="447"/>
    </location>
</feature>
<proteinExistence type="inferred from homology"/>
<evidence type="ECO:0000256" key="7">
    <source>
        <dbReference type="ARBA" id="ARBA00022824"/>
    </source>
</evidence>
<dbReference type="PANTHER" id="PTHR13205:SF15">
    <property type="entry name" value="DOLICHOL KINASE"/>
    <property type="match status" value="1"/>
</dbReference>
<keyword evidence="5 10" id="KW-0812">Transmembrane</keyword>
<evidence type="ECO:0000256" key="11">
    <source>
        <dbReference type="SAM" id="SignalP"/>
    </source>
</evidence>
<reference evidence="12" key="1">
    <citation type="journal article" date="2020" name="BMC">
        <title>Leishmania infection induces a limited differential gene expression in the sand fly midgut.</title>
        <authorList>
            <person name="Coutinho-Abreu I.V."/>
            <person name="Serafim T.D."/>
            <person name="Meneses C."/>
            <person name="Kamhawi S."/>
            <person name="Oliveira F."/>
            <person name="Valenzuela J.G."/>
        </authorList>
    </citation>
    <scope>NUCLEOTIDE SEQUENCE</scope>
    <source>
        <strain evidence="12">Jacobina</strain>
        <tissue evidence="12">Midgut</tissue>
    </source>
</reference>
<feature type="signal peptide" evidence="11">
    <location>
        <begin position="1"/>
        <end position="17"/>
    </location>
</feature>
<dbReference type="AlphaFoldDB" id="A0A7G3AIU1"/>
<sequence length="447" mass="48828">MWLCVLLPLALIINSWTYQKSSSLLYKVCGLISFGLFLQSLEILFKLSCRSVNVIANLASKVVPGIATSLLIWFLLNIKLLFSFACGLPCCLIFNFIFLFLLRHLPRSFTLGEATIVAQGLVVFLFGASVKVFIAFDEPPEVKIEEMTAILSVTLLGVFLLITITYGVSFCRRPAVFLILLAAWVILTLLAPITDPLPVELVAEFIFLDTGRLSVLLIYAGVAGITGAFVAWKISKKSSTSVSVRKIFHLVIVIVYLIGIIFQCTMLFLLSGLVLALFIVFEAVRLVAFPKIAPHLEAIIAAFVDAKDAGLVAFTPIYLLAGCSLPLWFHPSPCDLTDSTTFTLLPLIAGVLSVGIGDTMAGVVGSKFGRHRLVNSQKTVEGTVANIASQLGMIFFLHFVGLLHLNIFTIIISFVGVIANAIIEAKTDQVDNLFLPLVTFIIFSLRF</sequence>
<evidence type="ECO:0000256" key="6">
    <source>
        <dbReference type="ARBA" id="ARBA00022777"/>
    </source>
</evidence>
<organism evidence="12">
    <name type="scientific">Lutzomyia longipalpis</name>
    <name type="common">Sand fly</name>
    <dbReference type="NCBI Taxonomy" id="7200"/>
    <lineage>
        <taxon>Eukaryota</taxon>
        <taxon>Metazoa</taxon>
        <taxon>Ecdysozoa</taxon>
        <taxon>Arthropoda</taxon>
        <taxon>Hexapoda</taxon>
        <taxon>Insecta</taxon>
        <taxon>Pterygota</taxon>
        <taxon>Neoptera</taxon>
        <taxon>Endopterygota</taxon>
        <taxon>Diptera</taxon>
        <taxon>Nematocera</taxon>
        <taxon>Psychodoidea</taxon>
        <taxon>Psychodidae</taxon>
        <taxon>Lutzomyia</taxon>
        <taxon>Lutzomyia</taxon>
    </lineage>
</organism>
<feature type="transmembrane region" description="Helical" evidence="10">
    <location>
        <begin position="268"/>
        <end position="288"/>
    </location>
</feature>
<dbReference type="GO" id="GO:0043048">
    <property type="term" value="P:dolichyl monophosphate biosynthetic process"/>
    <property type="evidence" value="ECO:0007669"/>
    <property type="project" value="TreeGrafter"/>
</dbReference>
<feature type="transmembrane region" description="Helical" evidence="10">
    <location>
        <begin position="81"/>
        <end position="102"/>
    </location>
</feature>
<evidence type="ECO:0000256" key="8">
    <source>
        <dbReference type="ARBA" id="ARBA00022989"/>
    </source>
</evidence>